<dbReference type="Proteomes" id="UP001500851">
    <property type="component" value="Unassembled WGS sequence"/>
</dbReference>
<organism evidence="1 2">
    <name type="scientific">Leucobacter iarius</name>
    <dbReference type="NCBI Taxonomy" id="333963"/>
    <lineage>
        <taxon>Bacteria</taxon>
        <taxon>Bacillati</taxon>
        <taxon>Actinomycetota</taxon>
        <taxon>Actinomycetes</taxon>
        <taxon>Micrococcales</taxon>
        <taxon>Microbacteriaceae</taxon>
        <taxon>Leucobacter</taxon>
    </lineage>
</organism>
<comment type="caution">
    <text evidence="1">The sequence shown here is derived from an EMBL/GenBank/DDBJ whole genome shotgun (WGS) entry which is preliminary data.</text>
</comment>
<name>A0ABN2LI70_9MICO</name>
<reference evidence="1 2" key="1">
    <citation type="journal article" date="2019" name="Int. J. Syst. Evol. Microbiol.">
        <title>The Global Catalogue of Microorganisms (GCM) 10K type strain sequencing project: providing services to taxonomists for standard genome sequencing and annotation.</title>
        <authorList>
            <consortium name="The Broad Institute Genomics Platform"/>
            <consortium name="The Broad Institute Genome Sequencing Center for Infectious Disease"/>
            <person name="Wu L."/>
            <person name="Ma J."/>
        </authorList>
    </citation>
    <scope>NUCLEOTIDE SEQUENCE [LARGE SCALE GENOMIC DNA]</scope>
    <source>
        <strain evidence="1 2">JCM 14736</strain>
    </source>
</reference>
<evidence type="ECO:0008006" key="3">
    <source>
        <dbReference type="Google" id="ProtNLM"/>
    </source>
</evidence>
<evidence type="ECO:0000313" key="2">
    <source>
        <dbReference type="Proteomes" id="UP001500851"/>
    </source>
</evidence>
<dbReference type="Gene3D" id="1.10.10.60">
    <property type="entry name" value="Homeodomain-like"/>
    <property type="match status" value="1"/>
</dbReference>
<gene>
    <name evidence="1" type="ORF">GCM10009768_17950</name>
</gene>
<sequence>MVWRIEGLQTFLTAAEVDRLVDDSLDGTAVNELADKCGVRRATVSAHLTRRHLGRRRPWLGVDEAADAVRLQLVGVSIRSLARSMGLGRGDVRAALIEAKVRS</sequence>
<evidence type="ECO:0000313" key="1">
    <source>
        <dbReference type="EMBL" id="GAA1789300.1"/>
    </source>
</evidence>
<protein>
    <recommendedName>
        <fullName evidence="3">Homeodomain-like domain-containing protein</fullName>
    </recommendedName>
</protein>
<keyword evidence="2" id="KW-1185">Reference proteome</keyword>
<dbReference type="EMBL" id="BAAAOB010000001">
    <property type="protein sequence ID" value="GAA1789300.1"/>
    <property type="molecule type" value="Genomic_DNA"/>
</dbReference>
<accession>A0ABN2LI70</accession>
<proteinExistence type="predicted"/>